<protein>
    <submittedName>
        <fullName evidence="2">Ribbon-helix-helix CopG family protein</fullName>
    </submittedName>
</protein>
<evidence type="ECO:0000313" key="3">
    <source>
        <dbReference type="Proteomes" id="UP000295382"/>
    </source>
</evidence>
<dbReference type="EMBL" id="SLZQ01000009">
    <property type="protein sequence ID" value="TCS35816.1"/>
    <property type="molecule type" value="Genomic_DNA"/>
</dbReference>
<evidence type="ECO:0000313" key="2">
    <source>
        <dbReference type="EMBL" id="TCS35816.1"/>
    </source>
</evidence>
<comment type="caution">
    <text evidence="2">The sequence shown here is derived from an EMBL/GenBank/DDBJ whole genome shotgun (WGS) entry which is preliminary data.</text>
</comment>
<accession>A0A4R3HRR3</accession>
<dbReference type="AlphaFoldDB" id="A0A4R3HRR3"/>
<proteinExistence type="predicted"/>
<feature type="region of interest" description="Disordered" evidence="1">
    <location>
        <begin position="1"/>
        <end position="29"/>
    </location>
</feature>
<name>A0A4R3HRR3_PAULE</name>
<feature type="compositionally biased region" description="Polar residues" evidence="1">
    <location>
        <begin position="1"/>
        <end position="10"/>
    </location>
</feature>
<dbReference type="Proteomes" id="UP000295382">
    <property type="component" value="Unassembled WGS sequence"/>
</dbReference>
<reference evidence="2 3" key="1">
    <citation type="submission" date="2019-03" db="EMBL/GenBank/DDBJ databases">
        <title>Genomic Encyclopedia of Type Strains, Phase IV (KMG-IV): sequencing the most valuable type-strain genomes for metagenomic binning, comparative biology and taxonomic classification.</title>
        <authorList>
            <person name="Goeker M."/>
        </authorList>
    </citation>
    <scope>NUCLEOTIDE SEQUENCE [LARGE SCALE GENOMIC DNA]</scope>
    <source>
        <strain evidence="2 3">DSM 7445</strain>
    </source>
</reference>
<keyword evidence="3" id="KW-1185">Reference proteome</keyword>
<organism evidence="2 3">
    <name type="scientific">Paucimonas lemoignei</name>
    <name type="common">Pseudomonas lemoignei</name>
    <dbReference type="NCBI Taxonomy" id="29443"/>
    <lineage>
        <taxon>Bacteria</taxon>
        <taxon>Pseudomonadati</taxon>
        <taxon>Pseudomonadota</taxon>
        <taxon>Betaproteobacteria</taxon>
        <taxon>Burkholderiales</taxon>
        <taxon>Burkholderiaceae</taxon>
        <taxon>Paucimonas</taxon>
    </lineage>
</organism>
<evidence type="ECO:0000256" key="1">
    <source>
        <dbReference type="SAM" id="MobiDB-lite"/>
    </source>
</evidence>
<dbReference type="CDD" id="cd21631">
    <property type="entry name" value="RHH_CopG_NikR-like"/>
    <property type="match status" value="1"/>
</dbReference>
<gene>
    <name evidence="2" type="ORF">EDC30_109115</name>
</gene>
<sequence>MISNPTTGTQKNKKKSGAKESKASPSNTKFVMVTFGRRDKEVVEVFEKEAQDQGLSRSALAREIIRKHFGYASLLT</sequence>